<accession>A0ABV4R5Q9</accession>
<feature type="transmembrane region" description="Helical" evidence="2">
    <location>
        <begin position="80"/>
        <end position="96"/>
    </location>
</feature>
<feature type="transmembrane region" description="Helical" evidence="2">
    <location>
        <begin position="6"/>
        <end position="25"/>
    </location>
</feature>
<dbReference type="PANTHER" id="PTHR40761">
    <property type="entry name" value="CONSERVED INTEGRAL MEMBRANE ALANINE VALINE AND LEUCINE RICH PROTEIN-RELATED"/>
    <property type="match status" value="1"/>
</dbReference>
<feature type="transmembrane region" description="Helical" evidence="2">
    <location>
        <begin position="209"/>
        <end position="228"/>
    </location>
</feature>
<evidence type="ECO:0000256" key="2">
    <source>
        <dbReference type="SAM" id="Phobius"/>
    </source>
</evidence>
<feature type="transmembrane region" description="Helical" evidence="2">
    <location>
        <begin position="108"/>
        <end position="133"/>
    </location>
</feature>
<dbReference type="Proteomes" id="UP001569904">
    <property type="component" value="Unassembled WGS sequence"/>
</dbReference>
<dbReference type="RefSeq" id="WP_371943943.1">
    <property type="nucleotide sequence ID" value="NZ_JAXCEH010000019.1"/>
</dbReference>
<keyword evidence="2" id="KW-0812">Transmembrane</keyword>
<dbReference type="EMBL" id="JAXCEH010000019">
    <property type="protein sequence ID" value="MFA1557203.1"/>
    <property type="molecule type" value="Genomic_DNA"/>
</dbReference>
<keyword evidence="2" id="KW-1133">Transmembrane helix</keyword>
<gene>
    <name evidence="3" type="ORF">SM436_26290</name>
</gene>
<keyword evidence="4" id="KW-1185">Reference proteome</keyword>
<comment type="caution">
    <text evidence="3">The sequence shown here is derived from an EMBL/GenBank/DDBJ whole genome shotgun (WGS) entry which is preliminary data.</text>
</comment>
<feature type="transmembrane region" description="Helical" evidence="2">
    <location>
        <begin position="171"/>
        <end position="197"/>
    </location>
</feature>
<evidence type="ECO:0000256" key="1">
    <source>
        <dbReference type="SAM" id="MobiDB-lite"/>
    </source>
</evidence>
<feature type="transmembrane region" description="Helical" evidence="2">
    <location>
        <begin position="235"/>
        <end position="256"/>
    </location>
</feature>
<dbReference type="PANTHER" id="PTHR40761:SF1">
    <property type="entry name" value="CONSERVED INTEGRAL MEMBRANE ALANINE VALINE AND LEUCINE RICH PROTEIN-RELATED"/>
    <property type="match status" value="1"/>
</dbReference>
<sequence>MLTSFHALAVLSTGIYFSGLTYFKLAAPQMVPLRGDRPWRLVRELLGNRTWLAGATVIGVGATVQATALTGLSLHQAQPMFLAGLGILLVLAVPILRERLTPREWGCVALLAAAAFLFSFGSPAGDAAGSAIITWPDRTLVVAIALPSLLVPCIAFLAVDQARRGAHARPLTGVALAIDAGLLTGTAEMALTGAAGLSETPGDLLTAPYLYIFAVTAPLALGQLQIALQRSRLAIVGLVATATAKTYLLTVAATLYGERWPDDGGRTALALALTVLAIAAVPHHERRTSRARLQHGTGVAGPLVSPGPRRRASG</sequence>
<feature type="transmembrane region" description="Helical" evidence="2">
    <location>
        <begin position="139"/>
        <end position="159"/>
    </location>
</feature>
<evidence type="ECO:0000313" key="4">
    <source>
        <dbReference type="Proteomes" id="UP001569904"/>
    </source>
</evidence>
<name>A0ABV4R5Q9_9ACTN</name>
<feature type="transmembrane region" description="Helical" evidence="2">
    <location>
        <begin position="46"/>
        <end position="68"/>
    </location>
</feature>
<protein>
    <submittedName>
        <fullName evidence="3">Uncharacterized protein</fullName>
    </submittedName>
</protein>
<evidence type="ECO:0000313" key="3">
    <source>
        <dbReference type="EMBL" id="MFA1557203.1"/>
    </source>
</evidence>
<keyword evidence="2" id="KW-0472">Membrane</keyword>
<reference evidence="3 4" key="1">
    <citation type="submission" date="2023-11" db="EMBL/GenBank/DDBJ databases">
        <title>Actinomadura monticuli sp. nov., isolated from volcanic ash.</title>
        <authorList>
            <person name="Lee S.D."/>
            <person name="Yang H."/>
            <person name="Kim I.S."/>
        </authorList>
    </citation>
    <scope>NUCLEOTIDE SEQUENCE [LARGE SCALE GENOMIC DNA]</scope>
    <source>
        <strain evidence="3 4">DSM 45346</strain>
    </source>
</reference>
<feature type="transmembrane region" description="Helical" evidence="2">
    <location>
        <begin position="268"/>
        <end position="284"/>
    </location>
</feature>
<proteinExistence type="predicted"/>
<organism evidence="3 4">
    <name type="scientific">Actinomadura chokoriensis</name>
    <dbReference type="NCBI Taxonomy" id="454156"/>
    <lineage>
        <taxon>Bacteria</taxon>
        <taxon>Bacillati</taxon>
        <taxon>Actinomycetota</taxon>
        <taxon>Actinomycetes</taxon>
        <taxon>Streptosporangiales</taxon>
        <taxon>Thermomonosporaceae</taxon>
        <taxon>Actinomadura</taxon>
    </lineage>
</organism>
<feature type="region of interest" description="Disordered" evidence="1">
    <location>
        <begin position="287"/>
        <end position="314"/>
    </location>
</feature>